<protein>
    <submittedName>
        <fullName evidence="1">Uncharacterized protein</fullName>
    </submittedName>
</protein>
<dbReference type="Proteomes" id="UP000781958">
    <property type="component" value="Unassembled WGS sequence"/>
</dbReference>
<reference evidence="1 2" key="1">
    <citation type="submission" date="2021-03" db="EMBL/GenBank/DDBJ databases">
        <title>Genomic Encyclopedia of Type Strains, Phase III (KMG-III): the genomes of soil and plant-associated and newly described type strains.</title>
        <authorList>
            <person name="Whitman W."/>
        </authorList>
    </citation>
    <scope>NUCLEOTIDE SEQUENCE [LARGE SCALE GENOMIC DNA]</scope>
    <source>
        <strain evidence="1 2">IMMIB AFH-6</strain>
    </source>
</reference>
<gene>
    <name evidence="1" type="ORF">J2851_004952</name>
</gene>
<accession>A0ABS4SRG6</accession>
<proteinExistence type="predicted"/>
<organism evidence="1 2">
    <name type="scientific">Azospirillum rugosum</name>
    <dbReference type="NCBI Taxonomy" id="416170"/>
    <lineage>
        <taxon>Bacteria</taxon>
        <taxon>Pseudomonadati</taxon>
        <taxon>Pseudomonadota</taxon>
        <taxon>Alphaproteobacteria</taxon>
        <taxon>Rhodospirillales</taxon>
        <taxon>Azospirillaceae</taxon>
        <taxon>Azospirillum</taxon>
    </lineage>
</organism>
<name>A0ABS4SRG6_9PROT</name>
<comment type="caution">
    <text evidence="1">The sequence shown here is derived from an EMBL/GenBank/DDBJ whole genome shotgun (WGS) entry which is preliminary data.</text>
</comment>
<keyword evidence="2" id="KW-1185">Reference proteome</keyword>
<evidence type="ECO:0000313" key="1">
    <source>
        <dbReference type="EMBL" id="MBP2295149.1"/>
    </source>
</evidence>
<sequence>MKHHHRSCFMAFHSVSFHRPPRIGPIAPFSRPLRRAILLTLFSAF</sequence>
<dbReference type="EMBL" id="JAGINP010000020">
    <property type="protein sequence ID" value="MBP2295149.1"/>
    <property type="molecule type" value="Genomic_DNA"/>
</dbReference>
<evidence type="ECO:0000313" key="2">
    <source>
        <dbReference type="Proteomes" id="UP000781958"/>
    </source>
</evidence>